<keyword evidence="1" id="KW-0863">Zinc-finger</keyword>
<dbReference type="EMBL" id="CM035412">
    <property type="protein sequence ID" value="KAH7434033.1"/>
    <property type="molecule type" value="Genomic_DNA"/>
</dbReference>
<feature type="region of interest" description="Disordered" evidence="2">
    <location>
        <begin position="677"/>
        <end position="696"/>
    </location>
</feature>
<feature type="compositionally biased region" description="Basic and acidic residues" evidence="2">
    <location>
        <begin position="803"/>
        <end position="813"/>
    </location>
</feature>
<dbReference type="GO" id="GO:0008270">
    <property type="term" value="F:zinc ion binding"/>
    <property type="evidence" value="ECO:0007669"/>
    <property type="project" value="UniProtKB-KW"/>
</dbReference>
<reference evidence="4" key="1">
    <citation type="submission" date="2021-08" db="EMBL/GenBank/DDBJ databases">
        <title>WGS assembly of Ceratopteris richardii.</title>
        <authorList>
            <person name="Marchant D.B."/>
            <person name="Chen G."/>
            <person name="Jenkins J."/>
            <person name="Shu S."/>
            <person name="Leebens-Mack J."/>
            <person name="Grimwood J."/>
            <person name="Schmutz J."/>
            <person name="Soltis P."/>
            <person name="Soltis D."/>
            <person name="Chen Z.-H."/>
        </authorList>
    </citation>
    <scope>NUCLEOTIDE SEQUENCE</scope>
    <source>
        <strain evidence="4">Whitten #5841</strain>
        <tissue evidence="4">Leaf</tissue>
    </source>
</reference>
<dbReference type="AlphaFoldDB" id="A0A8T2UJM4"/>
<feature type="region of interest" description="Disordered" evidence="2">
    <location>
        <begin position="222"/>
        <end position="244"/>
    </location>
</feature>
<feature type="region of interest" description="Disordered" evidence="2">
    <location>
        <begin position="58"/>
        <end position="177"/>
    </location>
</feature>
<feature type="region of interest" description="Disordered" evidence="2">
    <location>
        <begin position="1"/>
        <end position="23"/>
    </location>
</feature>
<sequence>MRKGGSCPNPPTTRAKHRPSIHHRLLLCSSSSSDSLYAMESTVSEDDGGNDMAIKLQINQPITDHAEQKPLGLVPSQNPEEPELKTTPSVSLAVDGHEGQQPSDSLLDKTAATASVDGTDDVKPELNSGDAQAAPASLSCVSTHSSGGAAEPAPITSARSSGGVTLAAPSVSSSPVAGEDKKLQYTLRTNPKRSRRFLDPDYTLELAASSASSPSLSTLIPTVGSASATSPPPVPPPSHTSKKGSLLLSEKARACTECGKQFPSWKALFGHMRCHPERQWRGIQPPTSVAHLRERPLSSLVDHAAAVVATGGKALEEESSAKLRMPGTVSSTSPATFGDQSEYPENAKARGAIYNTSRSLPMTSANTADESDTESIEAAYMNGRETHEFPTSLNHANYAHSVSMQFRPDAVLSENNDISPNDELIEERDMADCLVMLAFAARGKTDECSDGDSAFLDWKNYVKKSSLINLTGAKRPTEIKEIKRNSTFNGELHVQRSFRLVQEGGGDGEIAMFNRFSEADKEKDTSWDQSRTCKFECSTCKKTFRSHQALGGHRASHKKVKGCFARTNSSEDAIVAAPDYQMASSEINTAIVLATSTEAFALENQQLHRFQQHKKIREECEEEDPASSMVMQNTCDQEEHETSPVLTALTKDINVGQFLQFSITCSEKIEEDQNFGMSAPESKHTPHPKLLNQTSSCSSSSSIVAAATSGMGSSTSATVGGSMHVHLLQPQLQQTRIHQCGICSRVFSTGQALGGHKRCHWGGSASTPNDGGLKRSSPLIARQDIEVSGATCALMISGAISERTSESSKKGKQDSSSSFTSSAAAETWMSISASPATTDKERNAELPRVMGIKRGRQESANACEELQRTRPTASACTPVGGHWKSYEKLPQHHQLDLNKQLIIMKEHASIEVNTFRRMGNHEGRRGWIEALQIGSCREEKMTKIIPQDERQLDLNLPAPSDEEEDAEDADQKEWKVERRVHPVLGLRKEAVATAAEGQMDALLSDLPALASTAASSDSQETSR</sequence>
<feature type="domain" description="C2H2-type" evidence="3">
    <location>
        <begin position="253"/>
        <end position="280"/>
    </location>
</feature>
<feature type="compositionally biased region" description="Polar residues" evidence="2">
    <location>
        <begin position="328"/>
        <end position="339"/>
    </location>
</feature>
<evidence type="ECO:0000313" key="4">
    <source>
        <dbReference type="EMBL" id="KAH7434033.1"/>
    </source>
</evidence>
<name>A0A8T2UJM4_CERRI</name>
<dbReference type="InterPro" id="IPR013087">
    <property type="entry name" value="Znf_C2H2_type"/>
</dbReference>
<feature type="domain" description="C2H2-type" evidence="3">
    <location>
        <begin position="738"/>
        <end position="765"/>
    </location>
</feature>
<dbReference type="Pfam" id="PF13912">
    <property type="entry name" value="zf-C2H2_6"/>
    <property type="match status" value="3"/>
</dbReference>
<keyword evidence="1" id="KW-0862">Zinc</keyword>
<comment type="caution">
    <text evidence="4">The sequence shown here is derived from an EMBL/GenBank/DDBJ whole genome shotgun (WGS) entry which is preliminary data.</text>
</comment>
<evidence type="ECO:0000256" key="1">
    <source>
        <dbReference type="PROSITE-ProRule" id="PRU00042"/>
    </source>
</evidence>
<protein>
    <recommendedName>
        <fullName evidence="3">C2H2-type domain-containing protein</fullName>
    </recommendedName>
</protein>
<gene>
    <name evidence="4" type="ORF">KP509_07G098000</name>
</gene>
<dbReference type="InterPro" id="IPR036236">
    <property type="entry name" value="Znf_C2H2_sf"/>
</dbReference>
<dbReference type="SMART" id="SM00355">
    <property type="entry name" value="ZnF_C2H2"/>
    <property type="match status" value="3"/>
</dbReference>
<evidence type="ECO:0000259" key="3">
    <source>
        <dbReference type="PROSITE" id="PS50157"/>
    </source>
</evidence>
<dbReference type="PROSITE" id="PS50157">
    <property type="entry name" value="ZINC_FINGER_C2H2_2"/>
    <property type="match status" value="3"/>
</dbReference>
<feature type="compositionally biased region" description="Basic residues" evidence="2">
    <location>
        <begin position="14"/>
        <end position="23"/>
    </location>
</feature>
<accession>A0A8T2UJM4</accession>
<organism evidence="4 5">
    <name type="scientific">Ceratopteris richardii</name>
    <name type="common">Triangle waterfern</name>
    <dbReference type="NCBI Taxonomy" id="49495"/>
    <lineage>
        <taxon>Eukaryota</taxon>
        <taxon>Viridiplantae</taxon>
        <taxon>Streptophyta</taxon>
        <taxon>Embryophyta</taxon>
        <taxon>Tracheophyta</taxon>
        <taxon>Polypodiopsida</taxon>
        <taxon>Polypodiidae</taxon>
        <taxon>Polypodiales</taxon>
        <taxon>Pteridineae</taxon>
        <taxon>Pteridaceae</taxon>
        <taxon>Parkerioideae</taxon>
        <taxon>Ceratopteris</taxon>
    </lineage>
</organism>
<keyword evidence="1" id="KW-0479">Metal-binding</keyword>
<keyword evidence="5" id="KW-1185">Reference proteome</keyword>
<dbReference type="PANTHER" id="PTHR47591">
    <property type="entry name" value="ZINC FINGER PROTEIN ZAT2-RELATED"/>
    <property type="match status" value="1"/>
</dbReference>
<feature type="region of interest" description="Disordered" evidence="2">
    <location>
        <begin position="802"/>
        <end position="851"/>
    </location>
</feature>
<proteinExistence type="predicted"/>
<evidence type="ECO:0000313" key="5">
    <source>
        <dbReference type="Proteomes" id="UP000825935"/>
    </source>
</evidence>
<dbReference type="Proteomes" id="UP000825935">
    <property type="component" value="Chromosome 7"/>
</dbReference>
<feature type="compositionally biased region" description="Low complexity" evidence="2">
    <location>
        <begin position="814"/>
        <end position="825"/>
    </location>
</feature>
<feature type="region of interest" description="Disordered" evidence="2">
    <location>
        <begin position="948"/>
        <end position="974"/>
    </location>
</feature>
<dbReference type="OrthoDB" id="6077919at2759"/>
<evidence type="ECO:0000256" key="2">
    <source>
        <dbReference type="SAM" id="MobiDB-lite"/>
    </source>
</evidence>
<feature type="domain" description="C2H2-type" evidence="3">
    <location>
        <begin position="535"/>
        <end position="562"/>
    </location>
</feature>
<dbReference type="PROSITE" id="PS00028">
    <property type="entry name" value="ZINC_FINGER_C2H2_1"/>
    <property type="match status" value="3"/>
</dbReference>
<feature type="compositionally biased region" description="Low complexity" evidence="2">
    <location>
        <begin position="167"/>
        <end position="177"/>
    </location>
</feature>
<feature type="region of interest" description="Disordered" evidence="2">
    <location>
        <begin position="318"/>
        <end position="344"/>
    </location>
</feature>
<dbReference type="PANTHER" id="PTHR47591:SF1">
    <property type="entry name" value="ZINC FINGER PROTEIN ZAT2-RELATED"/>
    <property type="match status" value="1"/>
</dbReference>
<dbReference type="SUPFAM" id="SSF57667">
    <property type="entry name" value="beta-beta-alpha zinc fingers"/>
    <property type="match status" value="2"/>
</dbReference>